<keyword evidence="1" id="KW-0732">Signal</keyword>
<feature type="transmembrane region" description="Helical" evidence="2">
    <location>
        <begin position="18"/>
        <end position="37"/>
    </location>
</feature>
<dbReference type="GO" id="GO:0009254">
    <property type="term" value="P:peptidoglycan turnover"/>
    <property type="evidence" value="ECO:0007669"/>
    <property type="project" value="InterPro"/>
</dbReference>
<evidence type="ECO:0000259" key="3">
    <source>
        <dbReference type="PROSITE" id="PS51109"/>
    </source>
</evidence>
<dbReference type="SMART" id="SM01208">
    <property type="entry name" value="G5"/>
    <property type="match status" value="1"/>
</dbReference>
<dbReference type="EMBL" id="CP019698">
    <property type="protein sequence ID" value="AQS60450.1"/>
    <property type="molecule type" value="Genomic_DNA"/>
</dbReference>
<evidence type="ECO:0000313" key="5">
    <source>
        <dbReference type="Proteomes" id="UP000189464"/>
    </source>
</evidence>
<dbReference type="InterPro" id="IPR010611">
    <property type="entry name" value="3D_dom"/>
</dbReference>
<gene>
    <name evidence="4" type="ORF">B0537_01135</name>
</gene>
<proteinExistence type="predicted"/>
<keyword evidence="2" id="KW-0472">Membrane</keyword>
<dbReference type="InterPro" id="IPR036908">
    <property type="entry name" value="RlpA-like_sf"/>
</dbReference>
<dbReference type="KEGG" id="dfg:B0537_01135"/>
<keyword evidence="2" id="KW-0812">Transmembrane</keyword>
<dbReference type="STRING" id="1833852.B0537_01135"/>
<protein>
    <recommendedName>
        <fullName evidence="3">G5 domain-containing protein</fullName>
    </recommendedName>
</protein>
<dbReference type="InterPro" id="IPR007137">
    <property type="entry name" value="DUF348"/>
</dbReference>
<dbReference type="InterPro" id="IPR051933">
    <property type="entry name" value="Resuscitation_pf_RpfB"/>
</dbReference>
<keyword evidence="5" id="KW-1185">Reference proteome</keyword>
<dbReference type="Pfam" id="PF06725">
    <property type="entry name" value="3D"/>
    <property type="match status" value="1"/>
</dbReference>
<dbReference type="PANTHER" id="PTHR39160:SF4">
    <property type="entry name" value="RESUSCITATION-PROMOTING FACTOR RPFB"/>
    <property type="match status" value="1"/>
</dbReference>
<feature type="domain" description="G5" evidence="3">
    <location>
        <begin position="91"/>
        <end position="171"/>
    </location>
</feature>
<name>A0A1S6J0B9_9FIRM</name>
<sequence length="282" mass="31371">MKIAGTEDRWWKDKVCRLLLGVHLLSVLFIGYCLGFGKQAVIQVDGREITVLTLRGSVADALAKAKVTLRRADIVEPALNERLRNGQKITVVRVEFKEITTETPLDYQVVKKLDRKLPPGEQRVVQQGQQGLQRQYIQATFMDGREVAREILRKEVVREPQPKIIAYGPEHTVSRGQARPAGAVLSNHMPTIAGGKVMQVVSTAYTHTGHRTATGIYPYKGIAAVDPQVIPLGTKFYVENYGLAIAADTGGSIKGNRIDVFFDTYSEAINWGRRTVNIYIVE</sequence>
<dbReference type="GO" id="GO:0004553">
    <property type="term" value="F:hydrolase activity, hydrolyzing O-glycosyl compounds"/>
    <property type="evidence" value="ECO:0007669"/>
    <property type="project" value="InterPro"/>
</dbReference>
<dbReference type="Pfam" id="PF03990">
    <property type="entry name" value="DUF348"/>
    <property type="match status" value="1"/>
</dbReference>
<dbReference type="SUPFAM" id="SSF50685">
    <property type="entry name" value="Barwin-like endoglucanases"/>
    <property type="match status" value="1"/>
</dbReference>
<dbReference type="OrthoDB" id="9798935at2"/>
<dbReference type="GO" id="GO:0019867">
    <property type="term" value="C:outer membrane"/>
    <property type="evidence" value="ECO:0007669"/>
    <property type="project" value="InterPro"/>
</dbReference>
<dbReference type="Gene3D" id="2.40.40.10">
    <property type="entry name" value="RlpA-like domain"/>
    <property type="match status" value="1"/>
</dbReference>
<reference evidence="4 5" key="1">
    <citation type="journal article" date="2016" name="Int. J. Syst. Evol. Microbiol.">
        <title>Desulfotomaculum ferrireducens sp. nov., a moderately thermophilic sulfate-reducing and dissimilatory Fe(III)-reducing bacterium isolated from compost.</title>
        <authorList>
            <person name="Yang G."/>
            <person name="Guo J."/>
            <person name="Zhuang L."/>
            <person name="Yuan Y."/>
            <person name="Zhou S."/>
        </authorList>
    </citation>
    <scope>NUCLEOTIDE SEQUENCE [LARGE SCALE GENOMIC DNA]</scope>
    <source>
        <strain evidence="4 5">GSS09</strain>
    </source>
</reference>
<organism evidence="4 5">
    <name type="scientific">Desulforamulus ferrireducens</name>
    <dbReference type="NCBI Taxonomy" id="1833852"/>
    <lineage>
        <taxon>Bacteria</taxon>
        <taxon>Bacillati</taxon>
        <taxon>Bacillota</taxon>
        <taxon>Clostridia</taxon>
        <taxon>Eubacteriales</taxon>
        <taxon>Peptococcaceae</taxon>
        <taxon>Desulforamulus</taxon>
    </lineage>
</organism>
<dbReference type="Proteomes" id="UP000189464">
    <property type="component" value="Chromosome"/>
</dbReference>
<dbReference type="PROSITE" id="PS51109">
    <property type="entry name" value="G5"/>
    <property type="match status" value="1"/>
</dbReference>
<evidence type="ECO:0000256" key="2">
    <source>
        <dbReference type="SAM" id="Phobius"/>
    </source>
</evidence>
<dbReference type="PANTHER" id="PTHR39160">
    <property type="entry name" value="CELL WALL-BINDING PROTEIN YOCH"/>
    <property type="match status" value="1"/>
</dbReference>
<keyword evidence="2" id="KW-1133">Transmembrane helix</keyword>
<dbReference type="Pfam" id="PF07501">
    <property type="entry name" value="G5"/>
    <property type="match status" value="1"/>
</dbReference>
<dbReference type="CDD" id="cd22786">
    <property type="entry name" value="DPBB_YuiC-like"/>
    <property type="match status" value="1"/>
</dbReference>
<evidence type="ECO:0000256" key="1">
    <source>
        <dbReference type="ARBA" id="ARBA00022729"/>
    </source>
</evidence>
<dbReference type="InterPro" id="IPR011098">
    <property type="entry name" value="G5_dom"/>
</dbReference>
<dbReference type="AlphaFoldDB" id="A0A1S6J0B9"/>
<dbReference type="Gene3D" id="2.20.230.10">
    <property type="entry name" value="Resuscitation-promoting factor rpfb"/>
    <property type="match status" value="1"/>
</dbReference>
<evidence type="ECO:0000313" key="4">
    <source>
        <dbReference type="EMBL" id="AQS60450.1"/>
    </source>
</evidence>
<accession>A0A1S6J0B9</accession>